<evidence type="ECO:0000313" key="2">
    <source>
        <dbReference type="EMBL" id="CAG5929411.1"/>
    </source>
</evidence>
<feature type="compositionally biased region" description="Basic residues" evidence="1">
    <location>
        <begin position="810"/>
        <end position="819"/>
    </location>
</feature>
<feature type="compositionally biased region" description="Polar residues" evidence="1">
    <location>
        <begin position="1279"/>
        <end position="1298"/>
    </location>
</feature>
<feature type="region of interest" description="Disordered" evidence="1">
    <location>
        <begin position="909"/>
        <end position="942"/>
    </location>
</feature>
<organism evidence="2 3">
    <name type="scientific">Menidia menidia</name>
    <name type="common">Atlantic silverside</name>
    <dbReference type="NCBI Taxonomy" id="238744"/>
    <lineage>
        <taxon>Eukaryota</taxon>
        <taxon>Metazoa</taxon>
        <taxon>Chordata</taxon>
        <taxon>Craniata</taxon>
        <taxon>Vertebrata</taxon>
        <taxon>Euteleostomi</taxon>
        <taxon>Actinopterygii</taxon>
        <taxon>Neopterygii</taxon>
        <taxon>Teleostei</taxon>
        <taxon>Neoteleostei</taxon>
        <taxon>Acanthomorphata</taxon>
        <taxon>Ovalentaria</taxon>
        <taxon>Atherinomorphae</taxon>
        <taxon>Atheriniformes</taxon>
        <taxon>Atherinopsidae</taxon>
        <taxon>Menidiinae</taxon>
        <taxon>Menidia</taxon>
    </lineage>
</organism>
<feature type="compositionally biased region" description="Basic and acidic residues" evidence="1">
    <location>
        <begin position="1908"/>
        <end position="1924"/>
    </location>
</feature>
<feature type="compositionally biased region" description="Basic residues" evidence="1">
    <location>
        <begin position="586"/>
        <end position="602"/>
    </location>
</feature>
<feature type="region of interest" description="Disordered" evidence="1">
    <location>
        <begin position="3594"/>
        <end position="3773"/>
    </location>
</feature>
<feature type="compositionally biased region" description="Polar residues" evidence="1">
    <location>
        <begin position="2014"/>
        <end position="2024"/>
    </location>
</feature>
<dbReference type="InterPro" id="IPR012677">
    <property type="entry name" value="Nucleotide-bd_a/b_plait_sf"/>
</dbReference>
<feature type="compositionally biased region" description="Polar residues" evidence="1">
    <location>
        <begin position="2693"/>
        <end position="2714"/>
    </location>
</feature>
<feature type="non-terminal residue" evidence="2">
    <location>
        <position position="1"/>
    </location>
</feature>
<reference evidence="2" key="1">
    <citation type="submission" date="2021-05" db="EMBL/GenBank/DDBJ databases">
        <authorList>
            <person name="Tigano A."/>
        </authorList>
    </citation>
    <scope>NUCLEOTIDE SEQUENCE</scope>
</reference>
<feature type="region of interest" description="Disordered" evidence="1">
    <location>
        <begin position="1279"/>
        <end position="1306"/>
    </location>
</feature>
<feature type="compositionally biased region" description="Polar residues" evidence="1">
    <location>
        <begin position="1099"/>
        <end position="1127"/>
    </location>
</feature>
<feature type="compositionally biased region" description="Polar residues" evidence="1">
    <location>
        <begin position="1839"/>
        <end position="1848"/>
    </location>
</feature>
<feature type="region of interest" description="Disordered" evidence="1">
    <location>
        <begin position="3346"/>
        <end position="3413"/>
    </location>
</feature>
<feature type="compositionally biased region" description="Polar residues" evidence="1">
    <location>
        <begin position="694"/>
        <end position="704"/>
    </location>
</feature>
<dbReference type="OrthoDB" id="8957690at2759"/>
<feature type="region of interest" description="Disordered" evidence="1">
    <location>
        <begin position="1048"/>
        <end position="1256"/>
    </location>
</feature>
<feature type="compositionally biased region" description="Low complexity" evidence="1">
    <location>
        <begin position="2114"/>
        <end position="2134"/>
    </location>
</feature>
<feature type="compositionally biased region" description="Basic residues" evidence="1">
    <location>
        <begin position="662"/>
        <end position="677"/>
    </location>
</feature>
<feature type="region of interest" description="Disordered" evidence="1">
    <location>
        <begin position="1821"/>
        <end position="1863"/>
    </location>
</feature>
<feature type="compositionally biased region" description="Basic and acidic residues" evidence="1">
    <location>
        <begin position="2025"/>
        <end position="2039"/>
    </location>
</feature>
<feature type="compositionally biased region" description="Basic residues" evidence="1">
    <location>
        <begin position="610"/>
        <end position="635"/>
    </location>
</feature>
<feature type="region of interest" description="Disordered" evidence="1">
    <location>
        <begin position="563"/>
        <end position="726"/>
    </location>
</feature>
<comment type="caution">
    <text evidence="2">The sequence shown here is derived from an EMBL/GenBank/DDBJ whole genome shotgun (WGS) entry which is preliminary data.</text>
</comment>
<dbReference type="InterPro" id="IPR035979">
    <property type="entry name" value="RBD_domain_sf"/>
</dbReference>
<protein>
    <submittedName>
        <fullName evidence="2">(Atlantic silverside) hypothetical protein</fullName>
    </submittedName>
</protein>
<feature type="compositionally biased region" description="Low complexity" evidence="1">
    <location>
        <begin position="2661"/>
        <end position="2684"/>
    </location>
</feature>
<name>A0A8S4B4N0_9TELE</name>
<dbReference type="Gene3D" id="3.30.70.330">
    <property type="match status" value="4"/>
</dbReference>
<feature type="compositionally biased region" description="Pro residues" evidence="1">
    <location>
        <begin position="2821"/>
        <end position="2832"/>
    </location>
</feature>
<sequence>MEGEKLCMESSLLGFGSRVSAFGPSSVNPGGAVQQQLALPVRNEVEQSVAKLQSNLGLNIQPIGPVAHLTRTQREEVPSTSRVLIFSRTSPAPEGYGHSIVESRSNSLDLLSVSKKLPVDDSSTHLPDSLDCDTRVTSQNGSPESRFPKDTQQLADKIMRDFGLEKDDLNALLSYPDDQTTVENLPSILDDIRKQKAKRAVTAVKSVPQFESQLTKSMSAVDTIGTFGMAGTHQDDKPLSNKVIEYGNTGKYTAEAKKEVGKTVSKRGQSMLLMDTFSDENSSRDPQGIDIELKRSSMDSSCDPLTSVTTLRKIIYVQSDQTYEQIPLSQPKHNTDTIFTKVSKSVSNIQPSSSSFHGVNPSLLPRSSTDLGCNIGHRKTEGQESLVGEQMRKEQVENIQQQQSQQYQMQTQSVLQMWQALFPAASPSVPSAAFNSTVTDASHPLLNSVLIPSDPYQSMNVPSQPVPNPTNITRTACFELQSRGKKVPSKAVASSDGLPTLAMMHDYAATIPRVFSHTCSLCKTECTDKKDWISHQKTSLHLENCKLLREQYPQWDGKVPLLHSPLHHQSSASRREPHVYQERSPHSPRRTHRSWSRSRSRSPRHDHPTSSRRRSRSRSHERRSSPRKRGRKRLAYHSLSPPPRRSHERHSSPRRSDERSWSPKRRFSPRRQRRSSSPKRSDEKRLTPRGSLERPSSPTLSHSKGPSPRRGRKRQASTGKAVSKKKKACSLELLTKKVLETSAIQSLSEQPSIEEMVKTMVPFVLAELAKMTSTSSPSKDTQGSSSSPGPGKSSASSDASSSSPSTSMKAKPHRQKSKTSSHPQPKLCKTSPPTMLKLRGISDTLCRSDVVSAMEDYGKTKSVVFLKSKREAAVCFERGEDAEKLRSLKTLKVKGVSLAIVTEKGHVPERAPLSSAAEQEKPPQPKAAVSFGTTAQTKEAGSGGGLTVLPLKKLLSIKSNSRNTSAGKRLTNTKVLVSKAKSVSKKAKCRSLKIGNTLTKGVKLPLVKKKTTTKPKSEVNTKKSAMAPIVNTEVKNLPDMTFSEPAEGTEVVAEAEVAGSKAETATTEQKPKAEEAVRGETHEKPAQRLASREGGAIESSESYPPSSKGTETSKSTASENQPVTSESLKAKHCEPEARDTKGTSKVDITGKSAASEAEQQPELDVKTTEVKGPALSEFGKTQALESSAVGEGGEQEEAKPSENCPPARPAETTPHIPAADPPLTQQTTTPKTWDRTSLQVPESRAPDKKTAASQPLAAGAALKAKGTAGGAVTTLNQTGSATAAKTQKNPALKSTGSVSAAPACAPTSQSRRALPAALTAGETMQWYLKPQRINCVLPNSVLASRPFTRDSTLLLITNLPKFEHGAYTEADLVNLLCNFGFEYAHDNIFVIPQTSMAFALMPNVRTVKDIIRASLQRQIHFINQTICLNVVKSEISMTPMGFYKSLMNLTPFRTEDDGTSTVYIQNISPDEVRNLKDTLRKIGSVRNYLPLLNKVFVEFETVYDADRLGIWYSLLRRGHHHKVDRLKLPRCSKRAKPPKLPTNAVPDKKDLIPGAEIYTTKFGIPQGTTPPFWITMTTSPYLFPTVSPWFDFPDFMTIQKMDYIKQVHHPGSKFSTIMMTGLPEGDYTHKDIAKLVWRYFPKQTLNSLNYNLLVLPLQRRAFVYFCDRDACCSFVQDHIKSPVSVRGLKLSIHFILEDMHPGSSEEVMYRNLMKWSNTNVLAVESLEERLLCVEISETNVDLIKMVANEVASIASFVNFLPLANRICIEMFESSGVTKVVMEIVSRKDLTTHKLWSKVKRVESLRTLKQRLQDSGEITIDLEVEAPPTKPSDYGAQPASAESTASVEPSISKPEVASEDGGAGAHVTENAAEAINVSMLPTSEPAVPQGNGTASQIKQQVGLVEGDLSKDFKDGEPQGLKRMEPMETEPSAKRTGKKLMNLEGNTTAVINKPLTVKSGTRLLPSKTSDKAQPALQTSSPASAQPAASAGPKPSKSITPALRGTSDASGKKTAETVGTPSTAPQTSEDKEKTETRGKGAEEPGAVSAPKAVQTGGERSAEVGAGTKQKAEGTATKTASVMHKGQDEAAEEANKTIGKKLIKPQQKDAVAAIRTPATPAPKAASSASAAGPSLQPALTASPSADESALTVGERIGSLLDANKLYYLSMKMILSPKNFSTHRRLILITNLPKYTDGCYTEADIANLLHQFGFHYLDKNIFVIPQACMAFVLMPNFESVQQAFKASKNNHITLNGFPLVLRVVCSKILMSPRVIDDGVSIIYINNITWNETRELRTVLKKIDSVRNYLPLLNKVFIEFESIRDADRLGVWYSLLKHCPANNVYRMRLPHSVIAPPPRLAAKALPDSSNIVSGVVAPTTTFGVPQGSAAPFAVTLRMHPFVFPTLSPWFIIPNFLTVRNKMDIWKAGTWASKAFTIMLTGLPGRNYTHQDVAKLVWRYFPEQNLHTLYYSVLVLPLQKRAFVYFNSYKSCYSFIEDQSRAPLSVKDYVLSTHLVLEQMDAALSEEIMYRSMMKWSNSHVPELESLAERLLCVEIFETSIPIITMVMKAVVSIAPFVSFLPLSNRICIEMAESSGVSEVVEKIAHVSAPKEWSKVGHVESVKSLKQRLQDSNEITINLEGNTTAVSNKPLTVKSGAQLLPSKTSDKAQPALQTSSPASAQPAASAGPKPSKSITPALRGTSNTSGKKNTETVGTPSTAPQASEDKEKTETRGKGAEEPGAVSAPKAVQTGGERSVKVGGTATKTASIMQKGQDEAAGILNAKNVNEPSVNLKDADNISTSSQMKQQAGPAKVLQSTTTSAAKTTANQPPPASATPPQRPQSTTKTQEPSAKAPPPVHQTAKQKAGSTAQEQSNKTPQSPQQPAEAALKAKEPQLSTNGGQKALGGDGKVSAVATGQTASCKAAAAAAASNKKPPAAAASTPLTPGERIKSLLSPKQFSLPEHNSGFYTEAEFVRCLGKYKVHCDGDTNMIIPELRMFDFYRRLMRLVKYGTNDDGTRTVYIQNITPSETSDLRKALCKMGTVKNFLPLLNKVFVEFKSCIDADRLGVWYSLLKRQLSHKVYRMKAPKSLLPTQPPREPAWAMPDSSDVVAGATPPTAKCGVPDGSCPPFWITMTASPYIFPTASPWFNIPGSEFFTIMLTGLPDETYTHEDVAKLVWPFFPEQNLHALYYRVMVLPLQRRAFVYFSQWDMCCRFIQNHLQSPVSVNGSILNIHLVLENMDPGASEHVSNLESLKERLLCVEVSGVDVVLIMAVMKEVASMASFVRFLPLSNRIYIEMAESSGVTKVVGSISAPKLSEQCEAWYVRTFCQSRKQRLQDCEQIAVNLKQGTIGVQAKPSKTKSKPSQPHPAPQSSAPAPPPPAARAGAAVSKAATSKLRSTASTVSEETPTCPPLTAAGGLKPAEDVTELPQIDQDSFNAIKAAVHQYRLTREGASPSKVQEVIVVIDHMIPNQSTTGCSGSSQHEDASPRKTLDSQAAVAPSDNFDEENLNLGDFVTLDEISEDTQSTAADGSYPSHAQPSCEKDEVASSAVSSAAKDSKGLLLNADSSKNEDTTQVEEIERQMEDGEDSVVKVFMVVDSAEEESIQETSATERSSRRRTARELKGTPPDMATAVITKPTRTAQKESGREEKEETPKRGRNTAAREFPSQKGAAPTGSTDTNGESGINEDKASLETVDIVEEGETQQKEEEGTTPRRRGRPRKRSREQTPVRRSIRGKKAAGSDLEAPHVEEEEEENKGLNKKKIKLGPETKHCSSQSPEAAAVFTPPAFNPKTPCVPYLNDGPTEDAHCKSQKHYDNLQ</sequence>
<feature type="compositionally biased region" description="Basic and acidic residues" evidence="1">
    <location>
        <begin position="3562"/>
        <end position="3578"/>
    </location>
</feature>
<feature type="region of interest" description="Disordered" evidence="1">
    <location>
        <begin position="2655"/>
        <end position="2754"/>
    </location>
</feature>
<evidence type="ECO:0000313" key="3">
    <source>
        <dbReference type="Proteomes" id="UP000677803"/>
    </source>
</evidence>
<feature type="compositionally biased region" description="Basic residues" evidence="1">
    <location>
        <begin position="3708"/>
        <end position="3718"/>
    </location>
</feature>
<evidence type="ECO:0000256" key="1">
    <source>
        <dbReference type="SAM" id="MobiDB-lite"/>
    </source>
</evidence>
<feature type="compositionally biased region" description="Low complexity" evidence="1">
    <location>
        <begin position="1970"/>
        <end position="1993"/>
    </location>
</feature>
<feature type="region of interest" description="Disordered" evidence="1">
    <location>
        <begin position="1949"/>
        <end position="2090"/>
    </location>
</feature>
<feature type="compositionally biased region" description="Basic and acidic residues" evidence="1">
    <location>
        <begin position="3636"/>
        <end position="3650"/>
    </location>
</feature>
<feature type="region of interest" description="Disordered" evidence="1">
    <location>
        <begin position="2114"/>
        <end position="2139"/>
    </location>
</feature>
<feature type="compositionally biased region" description="Basic and acidic residues" evidence="1">
    <location>
        <begin position="1069"/>
        <end position="1086"/>
    </location>
</feature>
<feature type="compositionally biased region" description="Basic and acidic residues" evidence="1">
    <location>
        <begin position="573"/>
        <end position="585"/>
    </location>
</feature>
<feature type="compositionally biased region" description="Basic and acidic residues" evidence="1">
    <location>
        <begin position="1128"/>
        <end position="1144"/>
    </location>
</feature>
<feature type="compositionally biased region" description="Low complexity" evidence="1">
    <location>
        <begin position="3376"/>
        <end position="3389"/>
    </location>
</feature>
<feature type="compositionally biased region" description="Basic and acidic residues" evidence="1">
    <location>
        <begin position="3476"/>
        <end position="3486"/>
    </location>
</feature>
<feature type="compositionally biased region" description="Polar residues" evidence="1">
    <location>
        <begin position="772"/>
        <end position="782"/>
    </location>
</feature>
<dbReference type="EMBL" id="CAJRST010014446">
    <property type="protein sequence ID" value="CAG5929411.1"/>
    <property type="molecule type" value="Genomic_DNA"/>
</dbReference>
<proteinExistence type="predicted"/>
<feature type="compositionally biased region" description="Basic and acidic residues" evidence="1">
    <location>
        <begin position="2716"/>
        <end position="2730"/>
    </location>
</feature>
<dbReference type="Proteomes" id="UP000677803">
    <property type="component" value="Unassembled WGS sequence"/>
</dbReference>
<dbReference type="GO" id="GO:0003676">
    <property type="term" value="F:nucleic acid binding"/>
    <property type="evidence" value="ECO:0007669"/>
    <property type="project" value="InterPro"/>
</dbReference>
<feature type="region of interest" description="Disordered" evidence="1">
    <location>
        <begin position="3465"/>
        <end position="3488"/>
    </location>
</feature>
<feature type="compositionally biased region" description="Basic and acidic residues" evidence="1">
    <location>
        <begin position="3698"/>
        <end position="3707"/>
    </location>
</feature>
<gene>
    <name evidence="2" type="ORF">MMEN_LOCUS13035</name>
</gene>
<feature type="region of interest" description="Disordered" evidence="1">
    <location>
        <begin position="2792"/>
        <end position="2900"/>
    </location>
</feature>
<feature type="region of interest" description="Disordered" evidence="1">
    <location>
        <begin position="3518"/>
        <end position="3581"/>
    </location>
</feature>
<dbReference type="PANTHER" id="PTHR48125:SF10">
    <property type="entry name" value="OS12G0136300 PROTEIN"/>
    <property type="match status" value="1"/>
</dbReference>
<feature type="compositionally biased region" description="Polar residues" evidence="1">
    <location>
        <begin position="3465"/>
        <end position="3475"/>
    </location>
</feature>
<feature type="compositionally biased region" description="Pro residues" evidence="1">
    <location>
        <begin position="3359"/>
        <end position="3375"/>
    </location>
</feature>
<feature type="compositionally biased region" description="Basic and acidic residues" evidence="1">
    <location>
        <begin position="649"/>
        <end position="661"/>
    </location>
</feature>
<feature type="compositionally biased region" description="Low complexity" evidence="1">
    <location>
        <begin position="2809"/>
        <end position="2820"/>
    </location>
</feature>
<feature type="compositionally biased region" description="Polar residues" evidence="1">
    <location>
        <begin position="3390"/>
        <end position="3401"/>
    </location>
</feature>
<feature type="region of interest" description="Disordered" evidence="1">
    <location>
        <begin position="1908"/>
        <end position="1933"/>
    </location>
</feature>
<feature type="compositionally biased region" description="Polar residues" evidence="1">
    <location>
        <begin position="2853"/>
        <end position="2875"/>
    </location>
</feature>
<accession>A0A8S4B4N0</accession>
<dbReference type="PANTHER" id="PTHR48125">
    <property type="entry name" value="LP07818P1"/>
    <property type="match status" value="1"/>
</dbReference>
<feature type="compositionally biased region" description="Polar residues" evidence="1">
    <location>
        <begin position="3669"/>
        <end position="3678"/>
    </location>
</feature>
<feature type="compositionally biased region" description="Low complexity" evidence="1">
    <location>
        <begin position="783"/>
        <end position="809"/>
    </location>
</feature>
<feature type="region of interest" description="Disordered" evidence="1">
    <location>
        <begin position="772"/>
        <end position="834"/>
    </location>
</feature>
<feature type="compositionally biased region" description="Low complexity" evidence="1">
    <location>
        <begin position="1217"/>
        <end position="1231"/>
    </location>
</feature>
<dbReference type="SUPFAM" id="SSF54928">
    <property type="entry name" value="RNA-binding domain, RBD"/>
    <property type="match status" value="2"/>
</dbReference>
<keyword evidence="3" id="KW-1185">Reference proteome</keyword>